<evidence type="ECO:0000256" key="7">
    <source>
        <dbReference type="ARBA" id="ARBA00022801"/>
    </source>
</evidence>
<feature type="domain" description="DRBM" evidence="11">
    <location>
        <begin position="110"/>
        <end position="174"/>
    </location>
</feature>
<dbReference type="AlphaFoldDB" id="A0A554JBK4"/>
<dbReference type="NCBIfam" id="TIGR02191">
    <property type="entry name" value="RNaseIII"/>
    <property type="match status" value="1"/>
</dbReference>
<dbReference type="PANTHER" id="PTHR11207">
    <property type="entry name" value="RIBONUCLEASE III"/>
    <property type="match status" value="1"/>
</dbReference>
<keyword evidence="4" id="KW-0507">mRNA processing</keyword>
<dbReference type="GO" id="GO:0006397">
    <property type="term" value="P:mRNA processing"/>
    <property type="evidence" value="ECO:0007669"/>
    <property type="project" value="UniProtKB-KW"/>
</dbReference>
<dbReference type="PROSITE" id="PS50142">
    <property type="entry name" value="RNASE_3_2"/>
    <property type="match status" value="1"/>
</dbReference>
<evidence type="ECO:0000256" key="4">
    <source>
        <dbReference type="ARBA" id="ARBA00022664"/>
    </source>
</evidence>
<dbReference type="GO" id="GO:0010468">
    <property type="term" value="P:regulation of gene expression"/>
    <property type="evidence" value="ECO:0007669"/>
    <property type="project" value="TreeGrafter"/>
</dbReference>
<dbReference type="CDD" id="cd10845">
    <property type="entry name" value="DSRM_RNAse_III_family"/>
    <property type="match status" value="1"/>
</dbReference>
<proteinExistence type="inferred from homology"/>
<protein>
    <recommendedName>
        <fullName evidence="3 9">Ribonuclease III</fullName>
        <ecNumber evidence="3 9">3.1.26.3</ecNumber>
    </recommendedName>
</protein>
<feature type="domain" description="RNase III" evidence="12">
    <location>
        <begin position="1"/>
        <end position="83"/>
    </location>
</feature>
<dbReference type="GO" id="GO:0003725">
    <property type="term" value="F:double-stranded RNA binding"/>
    <property type="evidence" value="ECO:0007669"/>
    <property type="project" value="TreeGrafter"/>
</dbReference>
<evidence type="ECO:0000259" key="11">
    <source>
        <dbReference type="PROSITE" id="PS50137"/>
    </source>
</evidence>
<evidence type="ECO:0000256" key="9">
    <source>
        <dbReference type="NCBIfam" id="TIGR02191"/>
    </source>
</evidence>
<sequence length="185" mass="20377">DSVLDMVVTEYLYTHYPDAEGILTNLRSAIVNFRNLGRIARQLGLDSYLMMARGEVQNNGRAREVILANCIEAVIGAIYLDSGFRIAETFIRDKILVELPKIIAEGKDVSVKSKLQEMIQSELAVTPTYKVLAQDGPDHDKTFLVSVMVGERPIGFGKGASKQEAEFSAAKDALGGNTWRSFPLP</sequence>
<dbReference type="Proteomes" id="UP000319613">
    <property type="component" value="Unassembled WGS sequence"/>
</dbReference>
<accession>A0A554JBK4</accession>
<dbReference type="SUPFAM" id="SSF69065">
    <property type="entry name" value="RNase III domain-like"/>
    <property type="match status" value="1"/>
</dbReference>
<evidence type="ECO:0000256" key="8">
    <source>
        <dbReference type="ARBA" id="ARBA00022884"/>
    </source>
</evidence>
<comment type="catalytic activity">
    <reaction evidence="1">
        <text>Endonucleolytic cleavage to 5'-phosphomonoester.</text>
        <dbReference type="EC" id="3.1.26.3"/>
    </reaction>
</comment>
<keyword evidence="7" id="KW-0378">Hydrolase</keyword>
<evidence type="ECO:0000256" key="10">
    <source>
        <dbReference type="PROSITE-ProRule" id="PRU00266"/>
    </source>
</evidence>
<dbReference type="Gene3D" id="3.30.160.20">
    <property type="match status" value="1"/>
</dbReference>
<keyword evidence="5" id="KW-0540">Nuclease</keyword>
<evidence type="ECO:0000256" key="1">
    <source>
        <dbReference type="ARBA" id="ARBA00000109"/>
    </source>
</evidence>
<dbReference type="EMBL" id="VMFF01000034">
    <property type="protein sequence ID" value="TSC65670.1"/>
    <property type="molecule type" value="Genomic_DNA"/>
</dbReference>
<dbReference type="SMART" id="SM00535">
    <property type="entry name" value="RIBOc"/>
    <property type="match status" value="1"/>
</dbReference>
<dbReference type="InterPro" id="IPR000999">
    <property type="entry name" value="RNase_III_dom"/>
</dbReference>
<comment type="caution">
    <text evidence="13">The sequence shown here is derived from an EMBL/GenBank/DDBJ whole genome shotgun (WGS) entry which is preliminary data.</text>
</comment>
<evidence type="ECO:0000256" key="3">
    <source>
        <dbReference type="ARBA" id="ARBA00012177"/>
    </source>
</evidence>
<dbReference type="SUPFAM" id="SSF54768">
    <property type="entry name" value="dsRNA-binding domain-like"/>
    <property type="match status" value="1"/>
</dbReference>
<dbReference type="SMART" id="SM00358">
    <property type="entry name" value="DSRM"/>
    <property type="match status" value="1"/>
</dbReference>
<dbReference type="Pfam" id="PF00035">
    <property type="entry name" value="dsrm"/>
    <property type="match status" value="1"/>
</dbReference>
<dbReference type="InterPro" id="IPR036389">
    <property type="entry name" value="RNase_III_sf"/>
</dbReference>
<keyword evidence="8 10" id="KW-0694">RNA-binding</keyword>
<gene>
    <name evidence="13" type="ORF">G01um101477_388</name>
</gene>
<reference evidence="13 14" key="1">
    <citation type="submission" date="2017-07" db="EMBL/GenBank/DDBJ databases">
        <title>Mechanisms for carbon and nitrogen cycling indicate functional differentiation within the Candidate Phyla Radiation.</title>
        <authorList>
            <person name="Danczak R.E."/>
            <person name="Johnston M.D."/>
            <person name="Kenah C."/>
            <person name="Slattery M."/>
            <person name="Wrighton K.C."/>
            <person name="Wilkins M.J."/>
        </authorList>
    </citation>
    <scope>NUCLEOTIDE SEQUENCE [LARGE SCALE GENOMIC DNA]</scope>
    <source>
        <strain evidence="13">Gr01-1014_77</strain>
    </source>
</reference>
<dbReference type="GO" id="GO:0004525">
    <property type="term" value="F:ribonuclease III activity"/>
    <property type="evidence" value="ECO:0007669"/>
    <property type="project" value="UniProtKB-UniRule"/>
</dbReference>
<dbReference type="InterPro" id="IPR014720">
    <property type="entry name" value="dsRBD_dom"/>
</dbReference>
<dbReference type="Pfam" id="PF14622">
    <property type="entry name" value="Ribonucleas_3_3"/>
    <property type="match status" value="1"/>
</dbReference>
<evidence type="ECO:0000256" key="2">
    <source>
        <dbReference type="ARBA" id="ARBA00010183"/>
    </source>
</evidence>
<dbReference type="GO" id="GO:0006364">
    <property type="term" value="P:rRNA processing"/>
    <property type="evidence" value="ECO:0007669"/>
    <property type="project" value="InterPro"/>
</dbReference>
<keyword evidence="6" id="KW-0255">Endonuclease</keyword>
<evidence type="ECO:0000313" key="14">
    <source>
        <dbReference type="Proteomes" id="UP000319613"/>
    </source>
</evidence>
<comment type="similarity">
    <text evidence="2">Belongs to the ribonuclease III family.</text>
</comment>
<dbReference type="PROSITE" id="PS50137">
    <property type="entry name" value="DS_RBD"/>
    <property type="match status" value="1"/>
</dbReference>
<evidence type="ECO:0000256" key="5">
    <source>
        <dbReference type="ARBA" id="ARBA00022722"/>
    </source>
</evidence>
<dbReference type="InterPro" id="IPR011907">
    <property type="entry name" value="RNase_III"/>
</dbReference>
<dbReference type="PANTHER" id="PTHR11207:SF0">
    <property type="entry name" value="RIBONUCLEASE 3"/>
    <property type="match status" value="1"/>
</dbReference>
<evidence type="ECO:0000256" key="6">
    <source>
        <dbReference type="ARBA" id="ARBA00022759"/>
    </source>
</evidence>
<dbReference type="EC" id="3.1.26.3" evidence="3 9"/>
<evidence type="ECO:0000259" key="12">
    <source>
        <dbReference type="PROSITE" id="PS50142"/>
    </source>
</evidence>
<dbReference type="CDD" id="cd00593">
    <property type="entry name" value="RIBOc"/>
    <property type="match status" value="1"/>
</dbReference>
<evidence type="ECO:0000313" key="13">
    <source>
        <dbReference type="EMBL" id="TSC65670.1"/>
    </source>
</evidence>
<name>A0A554JBK4_9BACT</name>
<organism evidence="13 14">
    <name type="scientific">Candidatus Doudnabacteria bacterium Gr01-1014_77</name>
    <dbReference type="NCBI Taxonomy" id="2017133"/>
    <lineage>
        <taxon>Bacteria</taxon>
        <taxon>Candidatus Doudnaibacteriota</taxon>
    </lineage>
</organism>
<dbReference type="Gene3D" id="1.10.1520.10">
    <property type="entry name" value="Ribonuclease III domain"/>
    <property type="match status" value="1"/>
</dbReference>
<feature type="non-terminal residue" evidence="13">
    <location>
        <position position="1"/>
    </location>
</feature>